<comment type="caution">
    <text evidence="4">The sequence shown here is derived from an EMBL/GenBank/DDBJ whole genome shotgun (WGS) entry which is preliminary data.</text>
</comment>
<dbReference type="Pfam" id="PF04677">
    <property type="entry name" value="CwfJ_C_1"/>
    <property type="match status" value="1"/>
</dbReference>
<feature type="compositionally biased region" description="Basic residues" evidence="1">
    <location>
        <begin position="266"/>
        <end position="275"/>
    </location>
</feature>
<dbReference type="VEuPathDB" id="FungiDB:SAPIO_CDS3568"/>
<dbReference type="CDD" id="cd07380">
    <property type="entry name" value="MPP_CWF19_N"/>
    <property type="match status" value="1"/>
</dbReference>
<protein>
    <recommendedName>
        <fullName evidence="6">CwfJ domain-containing protein</fullName>
    </recommendedName>
</protein>
<feature type="compositionally biased region" description="Basic and acidic residues" evidence="1">
    <location>
        <begin position="276"/>
        <end position="292"/>
    </location>
</feature>
<evidence type="ECO:0000313" key="4">
    <source>
        <dbReference type="EMBL" id="KEZ44544.1"/>
    </source>
</evidence>
<name>A0A084GB32_PSEDA</name>
<organism evidence="4 5">
    <name type="scientific">Pseudallescheria apiosperma</name>
    <name type="common">Scedosporium apiospermum</name>
    <dbReference type="NCBI Taxonomy" id="563466"/>
    <lineage>
        <taxon>Eukaryota</taxon>
        <taxon>Fungi</taxon>
        <taxon>Dikarya</taxon>
        <taxon>Ascomycota</taxon>
        <taxon>Pezizomycotina</taxon>
        <taxon>Sordariomycetes</taxon>
        <taxon>Hypocreomycetidae</taxon>
        <taxon>Microascales</taxon>
        <taxon>Microascaceae</taxon>
        <taxon>Scedosporium</taxon>
    </lineage>
</organism>
<dbReference type="RefSeq" id="XP_016644343.1">
    <property type="nucleotide sequence ID" value="XM_016786337.1"/>
</dbReference>
<sequence length="546" mass="60508">MDPPKILVLGSVSGQLKAAFGKVAALQAKNNFALLLITGNLFSESGDDDVVTALLNGEITVPLPTYFTVATNALPSRICEKVAADEEICENLHFLGKRSVTNTSEGIRIVTLGGILDETIVAGLSTEQYLPLHTSQDATSLKGAQSADILLTTMWPNDVTKGSKVPLASGYTPGRGSDEIAALCAALKPRYHFTTSPDAFFWEREPFMHEPQDESGKSGKPKFTRFISMAPFGNDKKAKALYAFSLPKVDTVVEIPPGTTASPFAHHIRASRKRPHESTYSRFQHDEREHGYSKHRRRRSPPPGPDKCFFCLSNPNLSSHMCCAIGDESYLATAKGPLPAPDTFAKEGLDFPGHFIIIPLSHAPTTISMGDVLDPESTSVKTYKEMTRFQESLQAMLAKASNFKLGAVTWEISRSRSIHLHWQLLATPADLIRKGLVEAAFKVEAENQSYPHFQTTDLTLEKQVEFGDYFRVWIWADDGDSKIKGKSLVMPLDPEFRFDVQFGRRVMGKLLGLESRLVWQNCVQDEEEETNDVAAFRAAFKEWDFT</sequence>
<dbReference type="GO" id="GO:0071014">
    <property type="term" value="C:post-mRNA release spliceosomal complex"/>
    <property type="evidence" value="ECO:0007669"/>
    <property type="project" value="EnsemblFungi"/>
</dbReference>
<feature type="domain" description="Cwf19-like C-terminal" evidence="3">
    <location>
        <begin position="304"/>
        <end position="433"/>
    </location>
</feature>
<dbReference type="Pfam" id="PF04676">
    <property type="entry name" value="CwfJ_C_2"/>
    <property type="match status" value="1"/>
</dbReference>
<dbReference type="InterPro" id="IPR040194">
    <property type="entry name" value="Cwf19-like"/>
</dbReference>
<dbReference type="KEGG" id="sapo:SAPIO_CDS3568"/>
<dbReference type="GeneID" id="27722640"/>
<dbReference type="OrthoDB" id="444325at2759"/>
<dbReference type="HOGENOM" id="CLU_019955_3_0_1"/>
<evidence type="ECO:0000259" key="3">
    <source>
        <dbReference type="Pfam" id="PF04677"/>
    </source>
</evidence>
<dbReference type="InterPro" id="IPR006768">
    <property type="entry name" value="Cwf19-like_C_dom-1"/>
</dbReference>
<dbReference type="InterPro" id="IPR006767">
    <property type="entry name" value="Cwf19-like_C_dom-2"/>
</dbReference>
<evidence type="ECO:0000259" key="2">
    <source>
        <dbReference type="Pfam" id="PF04676"/>
    </source>
</evidence>
<dbReference type="GO" id="GO:0061632">
    <property type="term" value="F:RNA lariat debranching enzyme activator activity"/>
    <property type="evidence" value="ECO:0007669"/>
    <property type="project" value="TreeGrafter"/>
</dbReference>
<dbReference type="PANTHER" id="PTHR12072">
    <property type="entry name" value="CWF19, CELL CYCLE CONTROL PROTEIN"/>
    <property type="match status" value="1"/>
</dbReference>
<dbReference type="OMA" id="IVPITHY"/>
<accession>A0A084GB32</accession>
<dbReference type="AlphaFoldDB" id="A0A084GB32"/>
<evidence type="ECO:0000313" key="5">
    <source>
        <dbReference type="Proteomes" id="UP000028545"/>
    </source>
</evidence>
<evidence type="ECO:0000256" key="1">
    <source>
        <dbReference type="SAM" id="MobiDB-lite"/>
    </source>
</evidence>
<feature type="region of interest" description="Disordered" evidence="1">
    <location>
        <begin position="263"/>
        <end position="304"/>
    </location>
</feature>
<dbReference type="Proteomes" id="UP000028545">
    <property type="component" value="Unassembled WGS sequence"/>
</dbReference>
<keyword evidence="5" id="KW-1185">Reference proteome</keyword>
<dbReference type="GO" id="GO:0000398">
    <property type="term" value="P:mRNA splicing, via spliceosome"/>
    <property type="evidence" value="ECO:0007669"/>
    <property type="project" value="TreeGrafter"/>
</dbReference>
<feature type="domain" description="Cwf19-like protein C-terminal" evidence="2">
    <location>
        <begin position="468"/>
        <end position="546"/>
    </location>
</feature>
<evidence type="ECO:0008006" key="6">
    <source>
        <dbReference type="Google" id="ProtNLM"/>
    </source>
</evidence>
<dbReference type="GO" id="GO:0000974">
    <property type="term" value="C:Prp19 complex"/>
    <property type="evidence" value="ECO:0007669"/>
    <property type="project" value="EnsemblFungi"/>
</dbReference>
<gene>
    <name evidence="4" type="ORF">SAPIO_CDS3568</name>
</gene>
<reference evidence="4 5" key="1">
    <citation type="journal article" date="2014" name="Genome Announc.">
        <title>Draft genome sequence of the pathogenic fungus Scedosporium apiospermum.</title>
        <authorList>
            <person name="Vandeputte P."/>
            <person name="Ghamrawi S."/>
            <person name="Rechenmann M."/>
            <person name="Iltis A."/>
            <person name="Giraud S."/>
            <person name="Fleury M."/>
            <person name="Thornton C."/>
            <person name="Delhaes L."/>
            <person name="Meyer W."/>
            <person name="Papon N."/>
            <person name="Bouchara J.P."/>
        </authorList>
    </citation>
    <scope>NUCLEOTIDE SEQUENCE [LARGE SCALE GENOMIC DNA]</scope>
    <source>
        <strain evidence="4 5">IHEM 14462</strain>
    </source>
</reference>
<proteinExistence type="predicted"/>
<dbReference type="PANTHER" id="PTHR12072:SF4">
    <property type="entry name" value="CWF19-LIKE PROTEIN 1"/>
    <property type="match status" value="1"/>
</dbReference>
<dbReference type="EMBL" id="JOWA01000088">
    <property type="protein sequence ID" value="KEZ44544.1"/>
    <property type="molecule type" value="Genomic_DNA"/>
</dbReference>